<evidence type="ECO:0000313" key="6">
    <source>
        <dbReference type="Proteomes" id="UP000236021"/>
    </source>
</evidence>
<evidence type="ECO:0000256" key="2">
    <source>
        <dbReference type="SAM" id="MobiDB-lite"/>
    </source>
</evidence>
<evidence type="ECO:0000256" key="3">
    <source>
        <dbReference type="SAM" id="Phobius"/>
    </source>
</evidence>
<keyword evidence="3" id="KW-1133">Transmembrane helix</keyword>
<dbReference type="InterPro" id="IPR024456">
    <property type="entry name" value="Integrase_catalytic_putative"/>
</dbReference>
<dbReference type="SUPFAM" id="SSF56349">
    <property type="entry name" value="DNA breaking-rejoining enzymes"/>
    <property type="match status" value="1"/>
</dbReference>
<dbReference type="Gene3D" id="1.10.443.10">
    <property type="entry name" value="Intergrase catalytic core"/>
    <property type="match status" value="1"/>
</dbReference>
<dbReference type="InterPro" id="IPR013762">
    <property type="entry name" value="Integrase-like_cat_sf"/>
</dbReference>
<accession>A0ABX4W2A2</accession>
<dbReference type="EMBL" id="POUI01000001">
    <property type="protein sequence ID" value="PNF86534.1"/>
    <property type="molecule type" value="Genomic_DNA"/>
</dbReference>
<sequence length="336" mass="37606">MLKADDHRFDYRKFRRTTARRNFGYGKLLTFAAHIVLLWLYGYGHHQTRHAHHVRFSRFVAFLRTNFQIVDARDIQQHHLESYAEMLNSLASSGQIKLSYAQNLLSSANTVMHGFRGDNAVWIAPAEAVGRRSQVRTAMPGGDWKQVEEVVEKLQSEGNARAAAIVLLARAFGMRYREAVLGDLNRMKREARSGHVVVLEGTKGGRRCASRRIPIGDRQQHALDFALKVRPDGSVNLLAEGETFKGFLDTVAKAARPVLKASGIRCYHDLRAARMIELYESISDQPAPVRGLSLDPGRDTEARAQVAVQSGHGEHRTSVAYIGGKPRRSQPETAND</sequence>
<keyword evidence="1" id="KW-0233">DNA recombination</keyword>
<protein>
    <submittedName>
        <fullName evidence="5">Integrase</fullName>
    </submittedName>
</protein>
<gene>
    <name evidence="5" type="ORF">CXK93_07000</name>
</gene>
<organism evidence="5 6">
    <name type="scientific">Stutzerimonas decontaminans</name>
    <dbReference type="NCBI Taxonomy" id="3022791"/>
    <lineage>
        <taxon>Bacteria</taxon>
        <taxon>Pseudomonadati</taxon>
        <taxon>Pseudomonadota</taxon>
        <taxon>Gammaproteobacteria</taxon>
        <taxon>Pseudomonadales</taxon>
        <taxon>Pseudomonadaceae</taxon>
        <taxon>Stutzerimonas</taxon>
    </lineage>
</organism>
<dbReference type="Pfam" id="PF12835">
    <property type="entry name" value="Integrase_1"/>
    <property type="match status" value="1"/>
</dbReference>
<feature type="domain" description="Integrase catalytic" evidence="4">
    <location>
        <begin position="150"/>
        <end position="273"/>
    </location>
</feature>
<comment type="caution">
    <text evidence="5">The sequence shown here is derived from an EMBL/GenBank/DDBJ whole genome shotgun (WGS) entry which is preliminary data.</text>
</comment>
<keyword evidence="3" id="KW-0472">Membrane</keyword>
<name>A0ABX4W2A2_9GAMM</name>
<dbReference type="Proteomes" id="UP000236021">
    <property type="component" value="Unassembled WGS sequence"/>
</dbReference>
<evidence type="ECO:0000256" key="1">
    <source>
        <dbReference type="ARBA" id="ARBA00023172"/>
    </source>
</evidence>
<feature type="transmembrane region" description="Helical" evidence="3">
    <location>
        <begin position="22"/>
        <end position="42"/>
    </location>
</feature>
<dbReference type="InterPro" id="IPR011010">
    <property type="entry name" value="DNA_brk_join_enz"/>
</dbReference>
<reference evidence="5 6" key="1">
    <citation type="submission" date="2018-01" db="EMBL/GenBank/DDBJ databases">
        <title>Denitrification phenotypes of diverse strains of Pseudomonas stutzeri.</title>
        <authorList>
            <person name="Milligan D.A."/>
            <person name="Bergaust L."/>
            <person name="Bakken L.R."/>
            <person name="Frostegard A."/>
        </authorList>
    </citation>
    <scope>NUCLEOTIDE SEQUENCE [LARGE SCALE GENOMIC DNA]</scope>
    <source>
        <strain evidence="5 6">ST27MN3</strain>
    </source>
</reference>
<dbReference type="RefSeq" id="WP_102856883.1">
    <property type="nucleotide sequence ID" value="NZ_JAMOHT010000027.1"/>
</dbReference>
<evidence type="ECO:0000259" key="4">
    <source>
        <dbReference type="Pfam" id="PF12835"/>
    </source>
</evidence>
<evidence type="ECO:0000313" key="5">
    <source>
        <dbReference type="EMBL" id="PNF86534.1"/>
    </source>
</evidence>
<proteinExistence type="predicted"/>
<keyword evidence="6" id="KW-1185">Reference proteome</keyword>
<keyword evidence="3" id="KW-0812">Transmembrane</keyword>
<feature type="region of interest" description="Disordered" evidence="2">
    <location>
        <begin position="287"/>
        <end position="336"/>
    </location>
</feature>